<protein>
    <submittedName>
        <fullName evidence="1">Uncharacterized protein</fullName>
    </submittedName>
</protein>
<accession>A0A1Q9F168</accession>
<dbReference type="EMBL" id="LSRX01000029">
    <property type="protein sequence ID" value="OLQ13383.1"/>
    <property type="molecule type" value="Genomic_DNA"/>
</dbReference>
<name>A0A1Q9F168_SYMMI</name>
<dbReference type="AlphaFoldDB" id="A0A1Q9F168"/>
<gene>
    <name evidence="1" type="ORF">AK812_SmicGene2611</name>
</gene>
<sequence>MITVLVSNYRNLSSTEQSKLHRGQAAVLEIGETRTVAGVHEEVGGLEHSPVSADHQGLISEEYLSDEAFKHCALGRLNVE</sequence>
<evidence type="ECO:0000313" key="1">
    <source>
        <dbReference type="EMBL" id="OLQ13383.1"/>
    </source>
</evidence>
<keyword evidence="2" id="KW-1185">Reference proteome</keyword>
<comment type="caution">
    <text evidence="1">The sequence shown here is derived from an EMBL/GenBank/DDBJ whole genome shotgun (WGS) entry which is preliminary data.</text>
</comment>
<evidence type="ECO:0000313" key="2">
    <source>
        <dbReference type="Proteomes" id="UP000186817"/>
    </source>
</evidence>
<reference evidence="1 2" key="1">
    <citation type="submission" date="2016-02" db="EMBL/GenBank/DDBJ databases">
        <title>Genome analysis of coral dinoflagellate symbionts highlights evolutionary adaptations to a symbiotic lifestyle.</title>
        <authorList>
            <person name="Aranda M."/>
            <person name="Li Y."/>
            <person name="Liew Y.J."/>
            <person name="Baumgarten S."/>
            <person name="Simakov O."/>
            <person name="Wilson M."/>
            <person name="Piel J."/>
            <person name="Ashoor H."/>
            <person name="Bougouffa S."/>
            <person name="Bajic V.B."/>
            <person name="Ryu T."/>
            <person name="Ravasi T."/>
            <person name="Bayer T."/>
            <person name="Micklem G."/>
            <person name="Kim H."/>
            <person name="Bhak J."/>
            <person name="Lajeunesse T.C."/>
            <person name="Voolstra C.R."/>
        </authorList>
    </citation>
    <scope>NUCLEOTIDE SEQUENCE [LARGE SCALE GENOMIC DNA]</scope>
    <source>
        <strain evidence="1 2">CCMP2467</strain>
    </source>
</reference>
<dbReference type="Proteomes" id="UP000186817">
    <property type="component" value="Unassembled WGS sequence"/>
</dbReference>
<organism evidence="1 2">
    <name type="scientific">Symbiodinium microadriaticum</name>
    <name type="common">Dinoflagellate</name>
    <name type="synonym">Zooxanthella microadriatica</name>
    <dbReference type="NCBI Taxonomy" id="2951"/>
    <lineage>
        <taxon>Eukaryota</taxon>
        <taxon>Sar</taxon>
        <taxon>Alveolata</taxon>
        <taxon>Dinophyceae</taxon>
        <taxon>Suessiales</taxon>
        <taxon>Symbiodiniaceae</taxon>
        <taxon>Symbiodinium</taxon>
    </lineage>
</organism>
<proteinExistence type="predicted"/>